<feature type="binding site" evidence="15">
    <location>
        <position position="39"/>
    </location>
    <ligand>
        <name>Mg(2+)</name>
        <dbReference type="ChEBI" id="CHEBI:18420"/>
    </ligand>
</feature>
<evidence type="ECO:0000256" key="9">
    <source>
        <dbReference type="ARBA" id="ARBA00022722"/>
    </source>
</evidence>
<dbReference type="GO" id="GO:0005737">
    <property type="term" value="C:cytoplasm"/>
    <property type="evidence" value="ECO:0007669"/>
    <property type="project" value="UniProtKB-SubCell"/>
</dbReference>
<dbReference type="PANTHER" id="PTHR11207">
    <property type="entry name" value="RIBONUCLEASE III"/>
    <property type="match status" value="1"/>
</dbReference>
<evidence type="ECO:0000313" key="20">
    <source>
        <dbReference type="EMBL" id="UPL22605.1"/>
    </source>
</evidence>
<feature type="domain" description="RNase III" evidence="18">
    <location>
        <begin position="4"/>
        <end position="126"/>
    </location>
</feature>
<dbReference type="Proteomes" id="UP001211866">
    <property type="component" value="Chromosome"/>
</dbReference>
<protein>
    <recommendedName>
        <fullName evidence="15">Ribonuclease 3</fullName>
        <ecNumber evidence="15">3.1.26.3</ecNumber>
    </recommendedName>
    <alternativeName>
        <fullName evidence="15">Ribonuclease III</fullName>
        <shortName evidence="15">RNase III</shortName>
    </alternativeName>
</protein>
<feature type="active site" evidence="15">
    <location>
        <position position="115"/>
    </location>
</feature>
<evidence type="ECO:0000256" key="10">
    <source>
        <dbReference type="ARBA" id="ARBA00022723"/>
    </source>
</evidence>
<organism evidence="20 23">
    <name type="scientific">Alcaligenes faecalis</name>
    <dbReference type="NCBI Taxonomy" id="511"/>
    <lineage>
        <taxon>Bacteria</taxon>
        <taxon>Pseudomonadati</taxon>
        <taxon>Pseudomonadota</taxon>
        <taxon>Betaproteobacteria</taxon>
        <taxon>Burkholderiales</taxon>
        <taxon>Alcaligenaceae</taxon>
        <taxon>Alcaligenes</taxon>
    </lineage>
</organism>
<evidence type="ECO:0000313" key="22">
    <source>
        <dbReference type="Proteomes" id="UP000245216"/>
    </source>
</evidence>
<dbReference type="InterPro" id="IPR014720">
    <property type="entry name" value="dsRBD_dom"/>
</dbReference>
<feature type="region of interest" description="Disordered" evidence="16">
    <location>
        <begin position="228"/>
        <end position="252"/>
    </location>
</feature>
<dbReference type="CDD" id="cd00593">
    <property type="entry name" value="RIBOc"/>
    <property type="match status" value="1"/>
</dbReference>
<keyword evidence="13 15" id="KW-0460">Magnesium</keyword>
<gene>
    <name evidence="15 20" type="primary">rnc</name>
    <name evidence="19" type="ORF">DF183_01610</name>
    <name evidence="21" type="ORF">M2J83_14380</name>
    <name evidence="20" type="ORF">MXF72_05865</name>
</gene>
<dbReference type="STRING" id="511.UZ73_03280"/>
<dbReference type="Pfam" id="PF00035">
    <property type="entry name" value="dsrm"/>
    <property type="match status" value="1"/>
</dbReference>
<dbReference type="OrthoDB" id="9805026at2"/>
<keyword evidence="11 15" id="KW-0255">Endonuclease</keyword>
<dbReference type="InterPro" id="IPR000999">
    <property type="entry name" value="RNase_III_dom"/>
</dbReference>
<evidence type="ECO:0000256" key="8">
    <source>
        <dbReference type="ARBA" id="ARBA00022694"/>
    </source>
</evidence>
<dbReference type="Gene3D" id="3.30.160.20">
    <property type="match status" value="1"/>
</dbReference>
<evidence type="ECO:0000256" key="3">
    <source>
        <dbReference type="ARBA" id="ARBA00010183"/>
    </source>
</evidence>
<dbReference type="GO" id="GO:0008033">
    <property type="term" value="P:tRNA processing"/>
    <property type="evidence" value="ECO:0007669"/>
    <property type="project" value="UniProtKB-KW"/>
</dbReference>
<dbReference type="AlphaFoldDB" id="A0A0A2N331"/>
<dbReference type="Proteomes" id="UP000830925">
    <property type="component" value="Chromosome"/>
</dbReference>
<evidence type="ECO:0000313" key="23">
    <source>
        <dbReference type="Proteomes" id="UP000830925"/>
    </source>
</evidence>
<evidence type="ECO:0000256" key="4">
    <source>
        <dbReference type="ARBA" id="ARBA00011738"/>
    </source>
</evidence>
<evidence type="ECO:0000256" key="14">
    <source>
        <dbReference type="ARBA" id="ARBA00022884"/>
    </source>
</evidence>
<comment type="similarity">
    <text evidence="3">Belongs to the ribonuclease III family.</text>
</comment>
<dbReference type="RefSeq" id="WP_009456563.1">
    <property type="nucleotide sequence ID" value="NZ_CAXOJJ010000041.1"/>
</dbReference>
<dbReference type="PROSITE" id="PS50137">
    <property type="entry name" value="DS_RBD"/>
    <property type="match status" value="1"/>
</dbReference>
<dbReference type="GO" id="GO:0019843">
    <property type="term" value="F:rRNA binding"/>
    <property type="evidence" value="ECO:0007669"/>
    <property type="project" value="UniProtKB-KW"/>
</dbReference>
<evidence type="ECO:0000313" key="19">
    <source>
        <dbReference type="EMBL" id="PWE15457.1"/>
    </source>
</evidence>
<keyword evidence="10 15" id="KW-0479">Metal-binding</keyword>
<evidence type="ECO:0000256" key="7">
    <source>
        <dbReference type="ARBA" id="ARBA00022664"/>
    </source>
</evidence>
<reference evidence="19 22" key="1">
    <citation type="submission" date="2018-05" db="EMBL/GenBank/DDBJ databases">
        <title>Genome Sequence of an Efficient Indole-Degrading Bacterium, Alcaligenes sp.YBY.</title>
        <authorList>
            <person name="Yang B."/>
        </authorList>
    </citation>
    <scope>NUCLEOTIDE SEQUENCE [LARGE SCALE GENOMIC DNA]</scope>
    <source>
        <strain evidence="19 22">YBY</strain>
    </source>
</reference>
<reference evidence="20" key="3">
    <citation type="submission" date="2022-04" db="EMBL/GenBank/DDBJ databases">
        <title>Genomic mining of Alcaligenes faecalis D334 producing ectoin and derivatives.</title>
        <authorList>
            <person name="Doan V.T."/>
            <person name="Quach N.T."/>
            <person name="Vu T.-H.-N."/>
            <person name="Phi Q.-T."/>
        </authorList>
    </citation>
    <scope>NUCLEOTIDE SEQUENCE</scope>
    <source>
        <strain evidence="20">D334</strain>
    </source>
</reference>
<dbReference type="FunFam" id="1.10.1520.10:FF:000001">
    <property type="entry name" value="Ribonuclease 3"/>
    <property type="match status" value="1"/>
</dbReference>
<dbReference type="EMBL" id="CP096916">
    <property type="protein sequence ID" value="WBM36992.1"/>
    <property type="molecule type" value="Genomic_DNA"/>
</dbReference>
<reference evidence="21 24" key="4">
    <citation type="submission" date="2022-05" db="EMBL/GenBank/DDBJ databases">
        <title>Complete sequence of strain NY11312.</title>
        <authorList>
            <person name="Zhou D."/>
        </authorList>
    </citation>
    <scope>NUCLEOTIDE SEQUENCE [LARGE SCALE GENOMIC DNA]</scope>
    <source>
        <strain evidence="21 24">NY11312</strain>
    </source>
</reference>
<evidence type="ECO:0000256" key="15">
    <source>
        <dbReference type="HAMAP-Rule" id="MF_00104"/>
    </source>
</evidence>
<sequence>MKRLALLEAAIGYSFKDTGLLEQALTHRSHSARHNERLEFLGDSVLNFTVAALLFDRFQRIDEGDLSRLRANLVKQAALAEIATRLGLSDYLRLGEGELKSGGFRRPSILADALEAIFGAVFLDAGFTQAQTVITQLYEPMLVDVDPKTLGKDPKTLLQELLQGRKLDLPVYTVVATHGAAHDQLFDIECTIAKLNIHVRASGSSRRAAEQAAATQAIAILEAEFPAKTTRASRHRRPSQLTLPVAVSQETE</sequence>
<dbReference type="CDD" id="cd10845">
    <property type="entry name" value="DSRM_RNAse_III_family"/>
    <property type="match status" value="1"/>
</dbReference>
<feature type="active site" evidence="15">
    <location>
        <position position="43"/>
    </location>
</feature>
<keyword evidence="6 15" id="KW-0698">rRNA processing</keyword>
<dbReference type="FunFam" id="3.30.160.20:FF:000003">
    <property type="entry name" value="Ribonuclease 3"/>
    <property type="match status" value="1"/>
</dbReference>
<keyword evidence="9 15" id="KW-0540">Nuclease</keyword>
<keyword evidence="5 15" id="KW-0963">Cytoplasm</keyword>
<evidence type="ECO:0000256" key="2">
    <source>
        <dbReference type="ARBA" id="ARBA00004496"/>
    </source>
</evidence>
<feature type="domain" description="DRBM" evidence="17">
    <location>
        <begin position="153"/>
        <end position="223"/>
    </location>
</feature>
<evidence type="ECO:0000256" key="13">
    <source>
        <dbReference type="ARBA" id="ARBA00022842"/>
    </source>
</evidence>
<dbReference type="NCBIfam" id="TIGR02191">
    <property type="entry name" value="RNaseIII"/>
    <property type="match status" value="1"/>
</dbReference>
<dbReference type="eggNOG" id="COG0571">
    <property type="taxonomic scope" value="Bacteria"/>
</dbReference>
<evidence type="ECO:0000256" key="11">
    <source>
        <dbReference type="ARBA" id="ARBA00022759"/>
    </source>
</evidence>
<evidence type="ECO:0000256" key="16">
    <source>
        <dbReference type="SAM" id="MobiDB-lite"/>
    </source>
</evidence>
<dbReference type="SMART" id="SM00535">
    <property type="entry name" value="RIBOc"/>
    <property type="match status" value="1"/>
</dbReference>
<evidence type="ECO:0000313" key="21">
    <source>
        <dbReference type="EMBL" id="WBM36992.1"/>
    </source>
</evidence>
<dbReference type="PANTHER" id="PTHR11207:SF0">
    <property type="entry name" value="RIBONUCLEASE 3"/>
    <property type="match status" value="1"/>
</dbReference>
<proteinExistence type="inferred from homology"/>
<dbReference type="SUPFAM" id="SSF69065">
    <property type="entry name" value="RNase III domain-like"/>
    <property type="match status" value="1"/>
</dbReference>
<comment type="cofactor">
    <cofactor evidence="15">
        <name>Mg(2+)</name>
        <dbReference type="ChEBI" id="CHEBI:18420"/>
    </cofactor>
</comment>
<evidence type="ECO:0000256" key="5">
    <source>
        <dbReference type="ARBA" id="ARBA00022490"/>
    </source>
</evidence>
<evidence type="ECO:0000256" key="6">
    <source>
        <dbReference type="ARBA" id="ARBA00022552"/>
    </source>
</evidence>
<comment type="function">
    <text evidence="15">Digests double-stranded RNA. Involved in the processing of primary rRNA transcript to yield the immediate precursors to the large and small rRNAs (23S and 16S). Processes some mRNAs, and tRNAs when they are encoded in the rRNA operon. Processes pre-crRNA and tracrRNA of type II CRISPR loci if present in the organism.</text>
</comment>
<dbReference type="PROSITE" id="PS50142">
    <property type="entry name" value="RNASE_3_2"/>
    <property type="match status" value="1"/>
</dbReference>
<dbReference type="InterPro" id="IPR036389">
    <property type="entry name" value="RNase_III_sf"/>
</dbReference>
<dbReference type="GO" id="GO:0003725">
    <property type="term" value="F:double-stranded RNA binding"/>
    <property type="evidence" value="ECO:0007669"/>
    <property type="project" value="TreeGrafter"/>
</dbReference>
<accession>A0A0A2N331</accession>
<dbReference type="Proteomes" id="UP000245216">
    <property type="component" value="Unassembled WGS sequence"/>
</dbReference>
<dbReference type="GO" id="GO:0046872">
    <property type="term" value="F:metal ion binding"/>
    <property type="evidence" value="ECO:0007669"/>
    <property type="project" value="UniProtKB-KW"/>
</dbReference>
<name>A0A0A2N331_ALCFA</name>
<dbReference type="GO" id="GO:0010468">
    <property type="term" value="P:regulation of gene expression"/>
    <property type="evidence" value="ECO:0007669"/>
    <property type="project" value="TreeGrafter"/>
</dbReference>
<dbReference type="SMART" id="SM00358">
    <property type="entry name" value="DSRM"/>
    <property type="match status" value="1"/>
</dbReference>
<keyword evidence="7 15" id="KW-0507">mRNA processing</keyword>
<dbReference type="HAMAP" id="MF_00104">
    <property type="entry name" value="RNase_III"/>
    <property type="match status" value="1"/>
</dbReference>
<evidence type="ECO:0000313" key="24">
    <source>
        <dbReference type="Proteomes" id="UP001211866"/>
    </source>
</evidence>
<feature type="binding site" evidence="15">
    <location>
        <position position="115"/>
    </location>
    <ligand>
        <name>Mg(2+)</name>
        <dbReference type="ChEBI" id="CHEBI:18420"/>
    </ligand>
</feature>
<dbReference type="GO" id="GO:0006364">
    <property type="term" value="P:rRNA processing"/>
    <property type="evidence" value="ECO:0007669"/>
    <property type="project" value="UniProtKB-UniRule"/>
</dbReference>
<dbReference type="PROSITE" id="PS00517">
    <property type="entry name" value="RNASE_3_1"/>
    <property type="match status" value="1"/>
</dbReference>
<keyword evidence="14 15" id="KW-0694">RNA-binding</keyword>
<evidence type="ECO:0000256" key="12">
    <source>
        <dbReference type="ARBA" id="ARBA00022801"/>
    </source>
</evidence>
<keyword evidence="8 15" id="KW-0819">tRNA processing</keyword>
<evidence type="ECO:0000259" key="17">
    <source>
        <dbReference type="PROSITE" id="PS50137"/>
    </source>
</evidence>
<dbReference type="EMBL" id="CP095873">
    <property type="protein sequence ID" value="UPL22605.1"/>
    <property type="molecule type" value="Genomic_DNA"/>
</dbReference>
<keyword evidence="15" id="KW-0699">rRNA-binding</keyword>
<dbReference type="EC" id="3.1.26.3" evidence="15"/>
<reference evidence="19 22" key="2">
    <citation type="submission" date="2018-05" db="EMBL/GenBank/DDBJ databases">
        <authorList>
            <person name="Lanie J.A."/>
            <person name="Ng W.-L."/>
            <person name="Kazmierczak K.M."/>
            <person name="Andrzejewski T.M."/>
            <person name="Davidsen T.M."/>
            <person name="Wayne K.J."/>
            <person name="Tettelin H."/>
            <person name="Glass J.I."/>
            <person name="Rusch D."/>
            <person name="Podicherti R."/>
            <person name="Tsui H.-C.T."/>
            <person name="Winkler M.E."/>
        </authorList>
    </citation>
    <scope>NUCLEOTIDE SEQUENCE [LARGE SCALE GENOMIC DNA]</scope>
    <source>
        <strain evidence="19 22">YBY</strain>
    </source>
</reference>
<evidence type="ECO:0000259" key="18">
    <source>
        <dbReference type="PROSITE" id="PS50142"/>
    </source>
</evidence>
<dbReference type="EMBL" id="QEXO01000001">
    <property type="protein sequence ID" value="PWE15457.1"/>
    <property type="molecule type" value="Genomic_DNA"/>
</dbReference>
<keyword evidence="12 15" id="KW-0378">Hydrolase</keyword>
<dbReference type="GO" id="GO:0042802">
    <property type="term" value="F:identical protein binding"/>
    <property type="evidence" value="ECO:0007669"/>
    <property type="project" value="UniProtKB-ARBA"/>
</dbReference>
<accession>A0A0M7DTG2</accession>
<dbReference type="GO" id="GO:0006397">
    <property type="term" value="P:mRNA processing"/>
    <property type="evidence" value="ECO:0007669"/>
    <property type="project" value="UniProtKB-UniRule"/>
</dbReference>
<dbReference type="GeneID" id="94037920"/>
<dbReference type="KEGG" id="afa:UZ73_03280"/>
<dbReference type="SUPFAM" id="SSF54768">
    <property type="entry name" value="dsRNA-binding domain-like"/>
    <property type="match status" value="1"/>
</dbReference>
<keyword evidence="24" id="KW-1185">Reference proteome</keyword>
<comment type="catalytic activity">
    <reaction evidence="1 15">
        <text>Endonucleolytic cleavage to 5'-phosphomonoester.</text>
        <dbReference type="EC" id="3.1.26.3"/>
    </reaction>
</comment>
<dbReference type="Pfam" id="PF14622">
    <property type="entry name" value="Ribonucleas_3_3"/>
    <property type="match status" value="1"/>
</dbReference>
<dbReference type="GO" id="GO:0004525">
    <property type="term" value="F:ribonuclease III activity"/>
    <property type="evidence" value="ECO:0007669"/>
    <property type="project" value="UniProtKB-UniRule"/>
</dbReference>
<comment type="subunit">
    <text evidence="4 15">Homodimer.</text>
</comment>
<comment type="subcellular location">
    <subcellularLocation>
        <location evidence="2 15">Cytoplasm</location>
    </subcellularLocation>
</comment>
<dbReference type="Gene3D" id="1.10.1520.10">
    <property type="entry name" value="Ribonuclease III domain"/>
    <property type="match status" value="1"/>
</dbReference>
<evidence type="ECO:0000256" key="1">
    <source>
        <dbReference type="ARBA" id="ARBA00000109"/>
    </source>
</evidence>
<feature type="binding site" evidence="15">
    <location>
        <position position="112"/>
    </location>
    <ligand>
        <name>Mg(2+)</name>
        <dbReference type="ChEBI" id="CHEBI:18420"/>
    </ligand>
</feature>
<dbReference type="InterPro" id="IPR011907">
    <property type="entry name" value="RNase_III"/>
</dbReference>